<evidence type="ECO:0000256" key="13">
    <source>
        <dbReference type="ARBA" id="ARBA00038058"/>
    </source>
</evidence>
<accession>A0A8A4TIZ9</accession>
<dbReference type="AlphaFoldDB" id="A0A8A4TIZ9"/>
<dbReference type="Gene3D" id="3.40.50.300">
    <property type="entry name" value="P-loop containing nucleotide triphosphate hydrolases"/>
    <property type="match status" value="2"/>
</dbReference>
<keyword evidence="8" id="KW-0408">Iron</keyword>
<dbReference type="EMBL" id="CP071793">
    <property type="protein sequence ID" value="QTD49467.1"/>
    <property type="molecule type" value="Genomic_DNA"/>
</dbReference>
<feature type="domain" description="Helicase ATP-binding" evidence="14">
    <location>
        <begin position="185"/>
        <end position="443"/>
    </location>
</feature>
<dbReference type="PROSITE" id="PS51193">
    <property type="entry name" value="HELICASE_ATP_BIND_2"/>
    <property type="match status" value="1"/>
</dbReference>
<keyword evidence="7" id="KW-0067">ATP-binding</keyword>
<dbReference type="SMART" id="SM00488">
    <property type="entry name" value="DEXDc2"/>
    <property type="match status" value="1"/>
</dbReference>
<comment type="similarity">
    <text evidence="13">Belongs to the helicase family. DinG subfamily.</text>
</comment>
<dbReference type="PANTHER" id="PTHR11472">
    <property type="entry name" value="DNA REPAIR DEAD HELICASE RAD3/XP-D SUBFAMILY MEMBER"/>
    <property type="match status" value="1"/>
</dbReference>
<evidence type="ECO:0000313" key="15">
    <source>
        <dbReference type="EMBL" id="QTD49467.1"/>
    </source>
</evidence>
<name>A0A8A4TIZ9_SULCO</name>
<dbReference type="InterPro" id="IPR027417">
    <property type="entry name" value="P-loop_NTPase"/>
</dbReference>
<evidence type="ECO:0000256" key="5">
    <source>
        <dbReference type="ARBA" id="ARBA00022801"/>
    </source>
</evidence>
<keyword evidence="10" id="KW-0238">DNA-binding</keyword>
<keyword evidence="4" id="KW-0227">DNA damage</keyword>
<dbReference type="Gene3D" id="1.10.275.40">
    <property type="match status" value="1"/>
</dbReference>
<protein>
    <submittedName>
        <fullName evidence="15">ATP-dependent DNA helicase</fullName>
    </submittedName>
</protein>
<keyword evidence="9" id="KW-0411">Iron-sulfur</keyword>
<dbReference type="Pfam" id="PF06733">
    <property type="entry name" value="DEAD_2"/>
    <property type="match status" value="1"/>
</dbReference>
<evidence type="ECO:0000256" key="9">
    <source>
        <dbReference type="ARBA" id="ARBA00023014"/>
    </source>
</evidence>
<dbReference type="InterPro" id="IPR045028">
    <property type="entry name" value="DinG/Rad3-like"/>
</dbReference>
<dbReference type="SMART" id="SM00491">
    <property type="entry name" value="HELICc2"/>
    <property type="match status" value="1"/>
</dbReference>
<evidence type="ECO:0000256" key="12">
    <source>
        <dbReference type="ARBA" id="ARBA00023235"/>
    </source>
</evidence>
<organism evidence="15 16">
    <name type="scientific">Sulfidibacter corallicola</name>
    <dbReference type="NCBI Taxonomy" id="2818388"/>
    <lineage>
        <taxon>Bacteria</taxon>
        <taxon>Pseudomonadati</taxon>
        <taxon>Acidobacteriota</taxon>
        <taxon>Holophagae</taxon>
        <taxon>Acanthopleuribacterales</taxon>
        <taxon>Acanthopleuribacteraceae</taxon>
        <taxon>Sulfidibacter</taxon>
    </lineage>
</organism>
<dbReference type="InterPro" id="IPR010614">
    <property type="entry name" value="RAD3-like_helicase_DEAD"/>
</dbReference>
<keyword evidence="12" id="KW-0413">Isomerase</keyword>
<evidence type="ECO:0000259" key="14">
    <source>
        <dbReference type="PROSITE" id="PS51193"/>
    </source>
</evidence>
<keyword evidence="1" id="KW-0004">4Fe-4S</keyword>
<evidence type="ECO:0000256" key="10">
    <source>
        <dbReference type="ARBA" id="ARBA00023125"/>
    </source>
</evidence>
<sequence>MTAAEKPCLAISVRDLVYFALRGGDLFQHYFQAPSGLQGIRGHQRLQRKRGEGYRAEVSVKLHHDCGPFELVIGGRIDGVFAERAPVVIEEIKTTLLEFDRIPPHATSLHLGQAKLYAYIYAREHELDEAAVRLTYLHLEHDETREIESILDFHALTVFFNEVIETYREWAETQFAWRQERDRSIADLEFPLGGFRPGQRRLAAEVYRAARDGRTLFAEAPTGTGKTLATLFPAIKAVAEGHVEKVFFLTAKNTGREAAQRAHRILTDSGLRYKALTLTAKDAICFHENGPCRIEQCEYTRGYYDRVRDALTDLFASDALHREAIVDVARRHRVCPFELSLDMAVWADLVICDYNYAFDPGVYLRRFFGEDKSTHMLLIDEAHNLIDRARGMFTAELSKREVLEVRRTWSKRAPMVRRALNGVNRQLLKMGREMDAAGLKEQTLTEAPKALIPPLQKLVAAYSQWLTEAEPGLFGEEPPELFRTVRQFLRCAEHYGDHFATIYRRRGKDLAVKVYCKDPAPQLKARLAKVRAATYFSATLTPFGYHRALLAAKERDPQLRLPSPFDPNHLCLLVADGISVRFRDRERTLGDVVSMIRAVTHSRSGNYLIFLPSYRYLNLITENFAQKHDDVEILIQEPGMDEAQRIAFLKEFEERDASTLVGFAVMGGIFGEGIDLRGERLIGVIVVGVGLPQICIERNLIREHFEENGFDFAYRVPGMQRVLQTAGRVIRTERDRGVVCLIDSRFSEPDYARLFPAHWRPERVRHAAQVTERLARFWSAEADPDEQPS</sequence>
<evidence type="ECO:0000313" key="16">
    <source>
        <dbReference type="Proteomes" id="UP000663929"/>
    </source>
</evidence>
<dbReference type="InterPro" id="IPR011545">
    <property type="entry name" value="DEAD/DEAH_box_helicase_dom"/>
</dbReference>
<dbReference type="PANTHER" id="PTHR11472:SF34">
    <property type="entry name" value="REGULATOR OF TELOMERE ELONGATION HELICASE 1"/>
    <property type="match status" value="1"/>
</dbReference>
<keyword evidence="16" id="KW-1185">Reference proteome</keyword>
<dbReference type="Proteomes" id="UP000663929">
    <property type="component" value="Chromosome"/>
</dbReference>
<reference evidence="15" key="1">
    <citation type="submission" date="2021-03" db="EMBL/GenBank/DDBJ databases">
        <title>Acanthopleuribacteraceae sp. M133.</title>
        <authorList>
            <person name="Wang G."/>
        </authorList>
    </citation>
    <scope>NUCLEOTIDE SEQUENCE</scope>
    <source>
        <strain evidence="15">M133</strain>
    </source>
</reference>
<evidence type="ECO:0000256" key="7">
    <source>
        <dbReference type="ARBA" id="ARBA00022840"/>
    </source>
</evidence>
<dbReference type="Gene3D" id="3.90.320.10">
    <property type="match status" value="1"/>
</dbReference>
<dbReference type="Pfam" id="PF00270">
    <property type="entry name" value="DEAD"/>
    <property type="match status" value="1"/>
</dbReference>
<dbReference type="SUPFAM" id="SSF52540">
    <property type="entry name" value="P-loop containing nucleoside triphosphate hydrolases"/>
    <property type="match status" value="2"/>
</dbReference>
<dbReference type="InterPro" id="IPR014013">
    <property type="entry name" value="Helic_SF1/SF2_ATP-bd_DinG/Rad3"/>
</dbReference>
<proteinExistence type="inferred from homology"/>
<evidence type="ECO:0000256" key="1">
    <source>
        <dbReference type="ARBA" id="ARBA00022485"/>
    </source>
</evidence>
<evidence type="ECO:0000256" key="6">
    <source>
        <dbReference type="ARBA" id="ARBA00022806"/>
    </source>
</evidence>
<evidence type="ECO:0000256" key="8">
    <source>
        <dbReference type="ARBA" id="ARBA00023004"/>
    </source>
</evidence>
<dbReference type="KEGG" id="scor:J3U87_28105"/>
<dbReference type="RefSeq" id="WP_237379099.1">
    <property type="nucleotide sequence ID" value="NZ_CP071793.1"/>
</dbReference>
<dbReference type="Gene3D" id="1.10.30.20">
    <property type="entry name" value="Bacterial XPD DNA helicase, FeS cluster domain"/>
    <property type="match status" value="1"/>
</dbReference>
<keyword evidence="3" id="KW-0547">Nucleotide-binding</keyword>
<dbReference type="GO" id="GO:0003678">
    <property type="term" value="F:DNA helicase activity"/>
    <property type="evidence" value="ECO:0007669"/>
    <property type="project" value="InterPro"/>
</dbReference>
<dbReference type="GO" id="GO:0046872">
    <property type="term" value="F:metal ion binding"/>
    <property type="evidence" value="ECO:0007669"/>
    <property type="project" value="UniProtKB-KW"/>
</dbReference>
<dbReference type="InterPro" id="IPR006555">
    <property type="entry name" value="ATP-dep_Helicase_C"/>
</dbReference>
<keyword evidence="2" id="KW-0479">Metal-binding</keyword>
<dbReference type="InterPro" id="IPR006554">
    <property type="entry name" value="Helicase-like_DEXD_c2"/>
</dbReference>
<dbReference type="GO" id="GO:0051539">
    <property type="term" value="F:4 iron, 4 sulfur cluster binding"/>
    <property type="evidence" value="ECO:0007669"/>
    <property type="project" value="UniProtKB-KW"/>
</dbReference>
<evidence type="ECO:0000256" key="2">
    <source>
        <dbReference type="ARBA" id="ARBA00022723"/>
    </source>
</evidence>
<keyword evidence="6 15" id="KW-0347">Helicase</keyword>
<dbReference type="Pfam" id="PF13307">
    <property type="entry name" value="Helicase_C_2"/>
    <property type="match status" value="1"/>
</dbReference>
<dbReference type="GO" id="GO:0003677">
    <property type="term" value="F:DNA binding"/>
    <property type="evidence" value="ECO:0007669"/>
    <property type="project" value="UniProtKB-KW"/>
</dbReference>
<dbReference type="InterPro" id="IPR011604">
    <property type="entry name" value="PDDEXK-like_dom_sf"/>
</dbReference>
<keyword evidence="5" id="KW-0378">Hydrolase</keyword>
<keyword evidence="11" id="KW-0234">DNA repair</keyword>
<evidence type="ECO:0000256" key="11">
    <source>
        <dbReference type="ARBA" id="ARBA00023204"/>
    </source>
</evidence>
<dbReference type="GO" id="GO:0016818">
    <property type="term" value="F:hydrolase activity, acting on acid anhydrides, in phosphorus-containing anhydrides"/>
    <property type="evidence" value="ECO:0007669"/>
    <property type="project" value="InterPro"/>
</dbReference>
<dbReference type="GO" id="GO:0006281">
    <property type="term" value="P:DNA repair"/>
    <property type="evidence" value="ECO:0007669"/>
    <property type="project" value="UniProtKB-KW"/>
</dbReference>
<dbReference type="InterPro" id="IPR042493">
    <property type="entry name" value="XPD_DNA_FeS"/>
</dbReference>
<gene>
    <name evidence="15" type="ORF">J3U87_28105</name>
</gene>
<evidence type="ECO:0000256" key="4">
    <source>
        <dbReference type="ARBA" id="ARBA00022763"/>
    </source>
</evidence>
<dbReference type="GO" id="GO:0005524">
    <property type="term" value="F:ATP binding"/>
    <property type="evidence" value="ECO:0007669"/>
    <property type="project" value="UniProtKB-KW"/>
</dbReference>
<evidence type="ECO:0000256" key="3">
    <source>
        <dbReference type="ARBA" id="ARBA00022741"/>
    </source>
</evidence>